<name>A0A2P5CRN4_TREOI</name>
<evidence type="ECO:0000313" key="3">
    <source>
        <dbReference type="Proteomes" id="UP000237000"/>
    </source>
</evidence>
<evidence type="ECO:0000256" key="1">
    <source>
        <dbReference type="SAM" id="MobiDB-lite"/>
    </source>
</evidence>
<reference evidence="3" key="1">
    <citation type="submission" date="2016-06" db="EMBL/GenBank/DDBJ databases">
        <title>Parallel loss of symbiosis genes in relatives of nitrogen-fixing non-legume Parasponia.</title>
        <authorList>
            <person name="Van Velzen R."/>
            <person name="Holmer R."/>
            <person name="Bu F."/>
            <person name="Rutten L."/>
            <person name="Van Zeijl A."/>
            <person name="Liu W."/>
            <person name="Santuari L."/>
            <person name="Cao Q."/>
            <person name="Sharma T."/>
            <person name="Shen D."/>
            <person name="Roswanjaya Y."/>
            <person name="Wardhani T."/>
            <person name="Kalhor M.S."/>
            <person name="Jansen J."/>
            <person name="Van den Hoogen J."/>
            <person name="Gungor B."/>
            <person name="Hartog M."/>
            <person name="Hontelez J."/>
            <person name="Verver J."/>
            <person name="Yang W.-C."/>
            <person name="Schijlen E."/>
            <person name="Repin R."/>
            <person name="Schilthuizen M."/>
            <person name="Schranz E."/>
            <person name="Heidstra R."/>
            <person name="Miyata K."/>
            <person name="Fedorova E."/>
            <person name="Kohlen W."/>
            <person name="Bisseling T."/>
            <person name="Smit S."/>
            <person name="Geurts R."/>
        </authorList>
    </citation>
    <scope>NUCLEOTIDE SEQUENCE [LARGE SCALE GENOMIC DNA]</scope>
    <source>
        <strain evidence="3">cv. RG33-2</strain>
    </source>
</reference>
<feature type="compositionally biased region" description="Basic residues" evidence="1">
    <location>
        <begin position="39"/>
        <end position="49"/>
    </location>
</feature>
<dbReference type="AlphaFoldDB" id="A0A2P5CRN4"/>
<accession>A0A2P5CRN4</accession>
<keyword evidence="3" id="KW-1185">Reference proteome</keyword>
<gene>
    <name evidence="2" type="ORF">TorRG33x02_275530</name>
</gene>
<dbReference type="Proteomes" id="UP000237000">
    <property type="component" value="Unassembled WGS sequence"/>
</dbReference>
<dbReference type="EMBL" id="JXTC01000334">
    <property type="protein sequence ID" value="PON63691.1"/>
    <property type="molecule type" value="Genomic_DNA"/>
</dbReference>
<dbReference type="InParanoid" id="A0A2P5CRN4"/>
<protein>
    <submittedName>
        <fullName evidence="2">Uncharacterized protein</fullName>
    </submittedName>
</protein>
<feature type="region of interest" description="Disordered" evidence="1">
    <location>
        <begin position="1"/>
        <end position="49"/>
    </location>
</feature>
<organism evidence="2 3">
    <name type="scientific">Trema orientale</name>
    <name type="common">Charcoal tree</name>
    <name type="synonym">Celtis orientalis</name>
    <dbReference type="NCBI Taxonomy" id="63057"/>
    <lineage>
        <taxon>Eukaryota</taxon>
        <taxon>Viridiplantae</taxon>
        <taxon>Streptophyta</taxon>
        <taxon>Embryophyta</taxon>
        <taxon>Tracheophyta</taxon>
        <taxon>Spermatophyta</taxon>
        <taxon>Magnoliopsida</taxon>
        <taxon>eudicotyledons</taxon>
        <taxon>Gunneridae</taxon>
        <taxon>Pentapetalae</taxon>
        <taxon>rosids</taxon>
        <taxon>fabids</taxon>
        <taxon>Rosales</taxon>
        <taxon>Cannabaceae</taxon>
        <taxon>Trema</taxon>
    </lineage>
</organism>
<comment type="caution">
    <text evidence="2">The sequence shown here is derived from an EMBL/GenBank/DDBJ whole genome shotgun (WGS) entry which is preliminary data.</text>
</comment>
<proteinExistence type="predicted"/>
<sequence length="49" mass="5373">MSQGRKAWYRKATPPVTPAPKCLHAISPGPGLGNMPSPHSRHWVKGKKK</sequence>
<evidence type="ECO:0000313" key="2">
    <source>
        <dbReference type="EMBL" id="PON63691.1"/>
    </source>
</evidence>